<dbReference type="Pfam" id="PF14109">
    <property type="entry name" value="GldH_lipo"/>
    <property type="match status" value="1"/>
</dbReference>
<proteinExistence type="predicted"/>
<dbReference type="AlphaFoldDB" id="A0A9R1CB73"/>
<evidence type="ECO:0000313" key="2">
    <source>
        <dbReference type="Proteomes" id="UP000825483"/>
    </source>
</evidence>
<accession>A0A9R1CB73</accession>
<protein>
    <recommendedName>
        <fullName evidence="3">Gliding motility-associated lipoprotein GldH</fullName>
    </recommendedName>
</protein>
<dbReference type="EMBL" id="BPUB01000002">
    <property type="protein sequence ID" value="GJG59393.1"/>
    <property type="molecule type" value="Genomic_DNA"/>
</dbReference>
<organism evidence="1 2">
    <name type="scientific">Prevotella lacticifex</name>
    <dbReference type="NCBI Taxonomy" id="2854755"/>
    <lineage>
        <taxon>Bacteria</taxon>
        <taxon>Pseudomonadati</taxon>
        <taxon>Bacteroidota</taxon>
        <taxon>Bacteroidia</taxon>
        <taxon>Bacteroidales</taxon>
        <taxon>Prevotellaceae</taxon>
        <taxon>Prevotella</taxon>
    </lineage>
</organism>
<sequence length="159" mass="17848">MALMLAGFMLVGCNIGYVYDRYRSVDVKGWNRADTLDFNVGRLPAGEYDLCVGFRATSDYPYKELGFDVDCTVYTKHKTAAGKDSLSFREIHKREKCPVYDDAGRMVGRSGVSCDDFSYRFGRLKVGENDSVVVSVTHGMNQEVMPGLMQVGLQLMNRQ</sequence>
<comment type="caution">
    <text evidence="1">The sequence shown here is derived from an EMBL/GenBank/DDBJ whole genome shotgun (WGS) entry which is preliminary data.</text>
</comment>
<keyword evidence="2" id="KW-1185">Reference proteome</keyword>
<gene>
    <name evidence="1" type="ORF">PRLR5076_22440</name>
</gene>
<dbReference type="InterPro" id="IPR020018">
    <property type="entry name" value="Motility-assoc_lipoprot_GldH"/>
</dbReference>
<name>A0A9R1CB73_9BACT</name>
<dbReference type="Proteomes" id="UP000825483">
    <property type="component" value="Unassembled WGS sequence"/>
</dbReference>
<evidence type="ECO:0008006" key="3">
    <source>
        <dbReference type="Google" id="ProtNLM"/>
    </source>
</evidence>
<reference evidence="1" key="1">
    <citation type="journal article" date="2022" name="Int. J. Syst. Evol. Microbiol.">
        <title>Prevotella lacticifex sp. nov., isolated from the rumen of cows.</title>
        <authorList>
            <person name="Shinkai T."/>
            <person name="Ikeyama N."/>
            <person name="Kumagai M."/>
            <person name="Ohmori H."/>
            <person name="Sakamoto M."/>
            <person name="Ohkuma M."/>
            <person name="Mitsumori M."/>
        </authorList>
    </citation>
    <scope>NUCLEOTIDE SEQUENCE</scope>
    <source>
        <strain evidence="1">R5076</strain>
    </source>
</reference>
<evidence type="ECO:0000313" key="1">
    <source>
        <dbReference type="EMBL" id="GJG59393.1"/>
    </source>
</evidence>